<feature type="compositionally biased region" description="Basic and acidic residues" evidence="1">
    <location>
        <begin position="63"/>
        <end position="73"/>
    </location>
</feature>
<dbReference type="NCBIfam" id="NF033493">
    <property type="entry name" value="MetS_like_NSS"/>
    <property type="match status" value="1"/>
</dbReference>
<keyword evidence="4" id="KW-1185">Reference proteome</keyword>
<feature type="transmembrane region" description="Helical" evidence="2">
    <location>
        <begin position="6"/>
        <end position="25"/>
    </location>
</feature>
<gene>
    <name evidence="3" type="ordered locus">KRH_05460</name>
</gene>
<dbReference type="Proteomes" id="UP000008838">
    <property type="component" value="Chromosome"/>
</dbReference>
<organism evidence="3 4">
    <name type="scientific">Kocuria rhizophila (strain ATCC 9341 / DSM 348 / NBRC 103217 / DC2201)</name>
    <dbReference type="NCBI Taxonomy" id="378753"/>
    <lineage>
        <taxon>Bacteria</taxon>
        <taxon>Bacillati</taxon>
        <taxon>Actinomycetota</taxon>
        <taxon>Actinomycetes</taxon>
        <taxon>Micrococcales</taxon>
        <taxon>Micrococcaceae</taxon>
        <taxon>Kocuria</taxon>
    </lineage>
</organism>
<evidence type="ECO:0008006" key="5">
    <source>
        <dbReference type="Google" id="ProtNLM"/>
    </source>
</evidence>
<keyword evidence="2" id="KW-1133">Transmembrane helix</keyword>
<protein>
    <recommendedName>
        <fullName evidence="5">Methionine/alanine importer small subunit</fullName>
    </recommendedName>
</protein>
<dbReference type="KEGG" id="krh:KRH_05460"/>
<feature type="region of interest" description="Disordered" evidence="1">
    <location>
        <begin position="32"/>
        <end position="98"/>
    </location>
</feature>
<keyword evidence="2" id="KW-0472">Membrane</keyword>
<dbReference type="HOGENOM" id="CLU_2330063_0_0_11"/>
<feature type="compositionally biased region" description="Basic and acidic residues" evidence="1">
    <location>
        <begin position="46"/>
        <end position="56"/>
    </location>
</feature>
<feature type="compositionally biased region" description="Acidic residues" evidence="1">
    <location>
        <begin position="33"/>
        <end position="45"/>
    </location>
</feature>
<dbReference type="InterPro" id="IPR031596">
    <property type="entry name" value="MaAIMP_sms"/>
</dbReference>
<dbReference type="STRING" id="378753.KRH_05460"/>
<keyword evidence="2" id="KW-0812">Transmembrane</keyword>
<evidence type="ECO:0000313" key="3">
    <source>
        <dbReference type="EMBL" id="BAG28893.1"/>
    </source>
</evidence>
<accession>B2GI38</accession>
<reference evidence="3 4" key="1">
    <citation type="journal article" date="2008" name="J. Bacteriol.">
        <title>Complete genome sequence of the soil actinomycete Kocuria rhizophila.</title>
        <authorList>
            <person name="Takarada H."/>
            <person name="Sekine M."/>
            <person name="Kosugi H."/>
            <person name="Matsuo Y."/>
            <person name="Fujisawa T."/>
            <person name="Omata S."/>
            <person name="Kishi E."/>
            <person name="Shimizu A."/>
            <person name="Tsukatani N."/>
            <person name="Tanikawa S."/>
            <person name="Fujita N."/>
            <person name="Harayama S."/>
        </authorList>
    </citation>
    <scope>NUCLEOTIDE SEQUENCE [LARGE SCALE GENOMIC DNA]</scope>
    <source>
        <strain evidence="4">ATCC 9341 / DSM 348 / NBRC 103217 / DC2201</strain>
    </source>
</reference>
<evidence type="ECO:0000256" key="1">
    <source>
        <dbReference type="SAM" id="MobiDB-lite"/>
    </source>
</evidence>
<dbReference type="eggNOG" id="ENOG50321CA">
    <property type="taxonomic scope" value="Bacteria"/>
</dbReference>
<dbReference type="AlphaFoldDB" id="B2GI38"/>
<dbReference type="RefSeq" id="WP_012397619.1">
    <property type="nucleotide sequence ID" value="NC_010617.1"/>
</dbReference>
<proteinExistence type="predicted"/>
<name>B2GI38_KOCRD</name>
<evidence type="ECO:0000313" key="4">
    <source>
        <dbReference type="Proteomes" id="UP000008838"/>
    </source>
</evidence>
<sequence length="98" mass="10069">MNTSAVVMMVVAMLLVWGGLVLALVNIKRSPEQVDELDTPAEGEQADGRTAQDDAARVPAHGDVTHRAGDGDVARTGQRSAADAAGAPGTERAPGHRG</sequence>
<dbReference type="Pfam" id="PF16951">
    <property type="entry name" value="MaAIMP_sms"/>
    <property type="match status" value="1"/>
</dbReference>
<dbReference type="EMBL" id="AP009152">
    <property type="protein sequence ID" value="BAG28893.1"/>
    <property type="molecule type" value="Genomic_DNA"/>
</dbReference>
<evidence type="ECO:0000256" key="2">
    <source>
        <dbReference type="SAM" id="Phobius"/>
    </source>
</evidence>